<protein>
    <submittedName>
        <fullName evidence="5">Helicase MOV-10-like</fullName>
    </submittedName>
</protein>
<keyword evidence="5" id="KW-0347">Helicase</keyword>
<dbReference type="PANTHER" id="PTHR45418">
    <property type="entry name" value="CANCER/TESTIS ANTIGEN 55"/>
    <property type="match status" value="1"/>
</dbReference>
<dbReference type="GO" id="GO:0005737">
    <property type="term" value="C:cytoplasm"/>
    <property type="evidence" value="ECO:0007669"/>
    <property type="project" value="UniProtKB-SubCell"/>
</dbReference>
<feature type="region of interest" description="Disordered" evidence="3">
    <location>
        <begin position="14"/>
        <end position="41"/>
    </location>
</feature>
<accession>A0A8J5MT90</accession>
<comment type="caution">
    <text evidence="5">The sequence shown here is derived from an EMBL/GenBank/DDBJ whole genome shotgun (WGS) entry which is preliminary data.</text>
</comment>
<gene>
    <name evidence="5" type="primary">Mov10-L</name>
    <name evidence="5" type="ORF">Hamer_G019405</name>
</gene>
<keyword evidence="5" id="KW-0378">Hydrolase</keyword>
<evidence type="ECO:0000313" key="6">
    <source>
        <dbReference type="Proteomes" id="UP000747542"/>
    </source>
</evidence>
<dbReference type="EMBL" id="JAHLQT010027477">
    <property type="protein sequence ID" value="KAG7162682.1"/>
    <property type="molecule type" value="Genomic_DNA"/>
</dbReference>
<feature type="domain" description="DNA2/NAM7 helicase-like C-terminal" evidence="4">
    <location>
        <begin position="459"/>
        <end position="513"/>
    </location>
</feature>
<evidence type="ECO:0000256" key="2">
    <source>
        <dbReference type="ARBA" id="ARBA00022490"/>
    </source>
</evidence>
<evidence type="ECO:0000256" key="3">
    <source>
        <dbReference type="SAM" id="MobiDB-lite"/>
    </source>
</evidence>
<sequence length="513" mass="55847">MKWRDRISILSRKRNHGNVGHPVNRQNDLPSGSGIAANSNLASNSAPVESVENTLSQLRPVIGPDHKSYYILLRGDEDSFMCIQPAKDVINSLDEVVKNVISTVKLAKPPLQGAELSSNAKRPRYSQAKTYTSTLNHKQISNIRRNGIRSSAPTLLNEEEKVGSSVALENVFLSKAGSSSPVMDNVVENVILNRTLVYPFVQNRLRSNGTVNVNTKQESCLFISSDYGNESGSDSLIMPATEAELIQNIAQSDSSLRKSDCKVGLAHTENTSESHVAPQSYLRQALEAVGSDAKDVTLAVTGQTATPTELCLVAKEGTDVTIKDEVIVEDRDSLSLPISEVTEGDCYSGQDFSETKEIAMDPSLQESVDQTPDYVVAQSPHCVVDETPHCVVEPLVEPPSDPLMDNHQEQTDQADELDKIQYEVDGIESIGDSLISGTEGEIVVFQREDGTFVNQGIAERVKVGSVEEFQGQERSVIIIPTVRSSSDSIEVVVRHSLGFVTCPKHFIVAVTKA</sequence>
<keyword evidence="5" id="KW-0067">ATP-binding</keyword>
<keyword evidence="5" id="KW-0547">Nucleotide-binding</keyword>
<keyword evidence="6" id="KW-1185">Reference proteome</keyword>
<dbReference type="Proteomes" id="UP000747542">
    <property type="component" value="Unassembled WGS sequence"/>
</dbReference>
<name>A0A8J5MT90_HOMAM</name>
<dbReference type="InterPro" id="IPR027417">
    <property type="entry name" value="P-loop_NTPase"/>
</dbReference>
<evidence type="ECO:0000313" key="5">
    <source>
        <dbReference type="EMBL" id="KAG7162682.1"/>
    </source>
</evidence>
<proteinExistence type="predicted"/>
<evidence type="ECO:0000256" key="1">
    <source>
        <dbReference type="ARBA" id="ARBA00004496"/>
    </source>
</evidence>
<dbReference type="Gene3D" id="3.40.50.300">
    <property type="entry name" value="P-loop containing nucleotide triphosphate hydrolases"/>
    <property type="match status" value="1"/>
</dbReference>
<keyword evidence="2" id="KW-0963">Cytoplasm</keyword>
<reference evidence="5" key="1">
    <citation type="journal article" date="2021" name="Sci. Adv.">
        <title>The American lobster genome reveals insights on longevity, neural, and immune adaptations.</title>
        <authorList>
            <person name="Polinski J.M."/>
            <person name="Zimin A.V."/>
            <person name="Clark K.F."/>
            <person name="Kohn A.B."/>
            <person name="Sadowski N."/>
            <person name="Timp W."/>
            <person name="Ptitsyn A."/>
            <person name="Khanna P."/>
            <person name="Romanova D.Y."/>
            <person name="Williams P."/>
            <person name="Greenwood S.J."/>
            <person name="Moroz L.L."/>
            <person name="Walt D.R."/>
            <person name="Bodnar A.G."/>
        </authorList>
    </citation>
    <scope>NUCLEOTIDE SEQUENCE</scope>
    <source>
        <strain evidence="5">GMGI-L3</strain>
    </source>
</reference>
<dbReference type="Pfam" id="PF13087">
    <property type="entry name" value="AAA_12"/>
    <property type="match status" value="1"/>
</dbReference>
<dbReference type="AlphaFoldDB" id="A0A8J5MT90"/>
<dbReference type="InterPro" id="IPR041679">
    <property type="entry name" value="DNA2/NAM7-like_C"/>
</dbReference>
<evidence type="ECO:0000259" key="4">
    <source>
        <dbReference type="Pfam" id="PF13087"/>
    </source>
</evidence>
<dbReference type="GO" id="GO:0004386">
    <property type="term" value="F:helicase activity"/>
    <property type="evidence" value="ECO:0007669"/>
    <property type="project" value="UniProtKB-KW"/>
</dbReference>
<dbReference type="PANTHER" id="PTHR45418:SF1">
    <property type="entry name" value="CANCER_TESTIS ANTIGEN 55"/>
    <property type="match status" value="1"/>
</dbReference>
<organism evidence="5 6">
    <name type="scientific">Homarus americanus</name>
    <name type="common">American lobster</name>
    <dbReference type="NCBI Taxonomy" id="6706"/>
    <lineage>
        <taxon>Eukaryota</taxon>
        <taxon>Metazoa</taxon>
        <taxon>Ecdysozoa</taxon>
        <taxon>Arthropoda</taxon>
        <taxon>Crustacea</taxon>
        <taxon>Multicrustacea</taxon>
        <taxon>Malacostraca</taxon>
        <taxon>Eumalacostraca</taxon>
        <taxon>Eucarida</taxon>
        <taxon>Decapoda</taxon>
        <taxon>Pleocyemata</taxon>
        <taxon>Astacidea</taxon>
        <taxon>Nephropoidea</taxon>
        <taxon>Nephropidae</taxon>
        <taxon>Homarus</taxon>
    </lineage>
</organism>
<comment type="subcellular location">
    <subcellularLocation>
        <location evidence="1">Cytoplasm</location>
    </subcellularLocation>
</comment>
<feature type="compositionally biased region" description="Low complexity" evidence="3">
    <location>
        <begin position="31"/>
        <end position="41"/>
    </location>
</feature>